<evidence type="ECO:0000313" key="2">
    <source>
        <dbReference type="WBParaSite" id="jg855"/>
    </source>
</evidence>
<accession>A0A915EPX0</accession>
<reference evidence="2" key="1">
    <citation type="submission" date="2022-11" db="UniProtKB">
        <authorList>
            <consortium name="WormBaseParasite"/>
        </authorList>
    </citation>
    <scope>IDENTIFICATION</scope>
</reference>
<protein>
    <submittedName>
        <fullName evidence="2">Uncharacterized protein</fullName>
    </submittedName>
</protein>
<dbReference type="WBParaSite" id="jg855">
    <property type="protein sequence ID" value="jg855"/>
    <property type="gene ID" value="jg855"/>
</dbReference>
<keyword evidence="1" id="KW-1185">Reference proteome</keyword>
<name>A0A915EPX0_9BILA</name>
<dbReference type="Proteomes" id="UP000887574">
    <property type="component" value="Unplaced"/>
</dbReference>
<proteinExistence type="predicted"/>
<evidence type="ECO:0000313" key="1">
    <source>
        <dbReference type="Proteomes" id="UP000887574"/>
    </source>
</evidence>
<sequence>MPLQPPIGLTAPRRDCIAACRPSCQPSCVDTCTNCVGLNGGNSHCPAFCVQSPGQFYPQPVFSQAQFQCADPCMPSCGSDCVRAYMVNPATPCYQPQLSPCSGE</sequence>
<organism evidence="1 2">
    <name type="scientific">Ditylenchus dipsaci</name>
    <dbReference type="NCBI Taxonomy" id="166011"/>
    <lineage>
        <taxon>Eukaryota</taxon>
        <taxon>Metazoa</taxon>
        <taxon>Ecdysozoa</taxon>
        <taxon>Nematoda</taxon>
        <taxon>Chromadorea</taxon>
        <taxon>Rhabditida</taxon>
        <taxon>Tylenchina</taxon>
        <taxon>Tylenchomorpha</taxon>
        <taxon>Sphaerularioidea</taxon>
        <taxon>Anguinidae</taxon>
        <taxon>Anguininae</taxon>
        <taxon>Ditylenchus</taxon>
    </lineage>
</organism>
<dbReference type="AlphaFoldDB" id="A0A915EPX0"/>